<dbReference type="Proteomes" id="UP001597294">
    <property type="component" value="Unassembled WGS sequence"/>
</dbReference>
<dbReference type="RefSeq" id="WP_380250218.1">
    <property type="nucleotide sequence ID" value="NZ_JBHUII010000004.1"/>
</dbReference>
<gene>
    <name evidence="1" type="ORF">ACFSKO_07885</name>
</gene>
<proteinExistence type="predicted"/>
<comment type="caution">
    <text evidence="1">The sequence shown here is derived from an EMBL/GenBank/DDBJ whole genome shotgun (WGS) entry which is preliminary data.</text>
</comment>
<protein>
    <recommendedName>
        <fullName evidence="3">Lipoprotein</fullName>
    </recommendedName>
</protein>
<evidence type="ECO:0000313" key="1">
    <source>
        <dbReference type="EMBL" id="MFD2205524.1"/>
    </source>
</evidence>
<sequence length="47" mass="5338">MFVRIVVLALTWAVVSCTPTDILLSLVSLIAPKPRQRPSRVQKFHLH</sequence>
<dbReference type="PROSITE" id="PS51257">
    <property type="entry name" value="PROKAR_LIPOPROTEIN"/>
    <property type="match status" value="1"/>
</dbReference>
<organism evidence="1 2">
    <name type="scientific">Kiloniella antarctica</name>
    <dbReference type="NCBI Taxonomy" id="1550907"/>
    <lineage>
        <taxon>Bacteria</taxon>
        <taxon>Pseudomonadati</taxon>
        <taxon>Pseudomonadota</taxon>
        <taxon>Alphaproteobacteria</taxon>
        <taxon>Rhodospirillales</taxon>
        <taxon>Kiloniellaceae</taxon>
        <taxon>Kiloniella</taxon>
    </lineage>
</organism>
<dbReference type="EMBL" id="JBHUII010000004">
    <property type="protein sequence ID" value="MFD2205524.1"/>
    <property type="molecule type" value="Genomic_DNA"/>
</dbReference>
<evidence type="ECO:0008006" key="3">
    <source>
        <dbReference type="Google" id="ProtNLM"/>
    </source>
</evidence>
<keyword evidence="2" id="KW-1185">Reference proteome</keyword>
<name>A0ABW5BJ13_9PROT</name>
<evidence type="ECO:0000313" key="2">
    <source>
        <dbReference type="Proteomes" id="UP001597294"/>
    </source>
</evidence>
<reference evidence="2" key="1">
    <citation type="journal article" date="2019" name="Int. J. Syst. Evol. Microbiol.">
        <title>The Global Catalogue of Microorganisms (GCM) 10K type strain sequencing project: providing services to taxonomists for standard genome sequencing and annotation.</title>
        <authorList>
            <consortium name="The Broad Institute Genomics Platform"/>
            <consortium name="The Broad Institute Genome Sequencing Center for Infectious Disease"/>
            <person name="Wu L."/>
            <person name="Ma J."/>
        </authorList>
    </citation>
    <scope>NUCLEOTIDE SEQUENCE [LARGE SCALE GENOMIC DNA]</scope>
    <source>
        <strain evidence="2">CGMCC 4.7192</strain>
    </source>
</reference>
<accession>A0ABW5BJ13</accession>